<evidence type="ECO:0000256" key="3">
    <source>
        <dbReference type="ARBA" id="ARBA00022679"/>
    </source>
</evidence>
<keyword evidence="3 9" id="KW-0808">Transferase</keyword>
<dbReference type="GO" id="GO:0005634">
    <property type="term" value="C:nucleus"/>
    <property type="evidence" value="ECO:0007669"/>
    <property type="project" value="UniProtKB-ARBA"/>
</dbReference>
<comment type="catalytic activity">
    <reaction evidence="4">
        <text>RX + glutathione = an S-substituted glutathione + a halide anion + H(+)</text>
        <dbReference type="Rhea" id="RHEA:16437"/>
        <dbReference type="ChEBI" id="CHEBI:15378"/>
        <dbReference type="ChEBI" id="CHEBI:16042"/>
        <dbReference type="ChEBI" id="CHEBI:17792"/>
        <dbReference type="ChEBI" id="CHEBI:57925"/>
        <dbReference type="ChEBI" id="CHEBI:90779"/>
        <dbReference type="EC" id="2.5.1.18"/>
    </reaction>
</comment>
<evidence type="ECO:0000256" key="5">
    <source>
        <dbReference type="ARBA" id="ARBA00060024"/>
    </source>
</evidence>
<comment type="function">
    <text evidence="5">Involved in the oxidative stress response and detoxification.</text>
</comment>
<dbReference type="FunFam" id="1.20.1050.130:FF:000016">
    <property type="entry name" value="Glutathione S-transferase 1"/>
    <property type="match status" value="1"/>
</dbReference>
<dbReference type="SUPFAM" id="SSF47616">
    <property type="entry name" value="GST C-terminal domain-like"/>
    <property type="match status" value="1"/>
</dbReference>
<dbReference type="InterPro" id="IPR036249">
    <property type="entry name" value="Thioredoxin-like_sf"/>
</dbReference>
<dbReference type="AlphaFoldDB" id="A0A4R0R6T0"/>
<evidence type="ECO:0000259" key="7">
    <source>
        <dbReference type="PROSITE" id="PS50404"/>
    </source>
</evidence>
<dbReference type="EC" id="2.5.1.18" evidence="2"/>
<dbReference type="Pfam" id="PF00043">
    <property type="entry name" value="GST_C"/>
    <property type="match status" value="1"/>
</dbReference>
<comment type="similarity">
    <text evidence="1 6">Belongs to the GST superfamily.</text>
</comment>
<dbReference type="SUPFAM" id="SSF52833">
    <property type="entry name" value="Thioredoxin-like"/>
    <property type="match status" value="1"/>
</dbReference>
<dbReference type="InterPro" id="IPR036282">
    <property type="entry name" value="Glutathione-S-Trfase_C_sf"/>
</dbReference>
<accession>A0A4R0R6T0</accession>
<evidence type="ECO:0000256" key="1">
    <source>
        <dbReference type="ARBA" id="ARBA00007409"/>
    </source>
</evidence>
<protein>
    <recommendedName>
        <fullName evidence="2">glutathione transferase</fullName>
        <ecNumber evidence="2">2.5.1.18</ecNumber>
    </recommendedName>
</protein>
<dbReference type="InterPro" id="IPR004045">
    <property type="entry name" value="Glutathione_S-Trfase_N"/>
</dbReference>
<dbReference type="PROSITE" id="PS50404">
    <property type="entry name" value="GST_NTER"/>
    <property type="match status" value="1"/>
</dbReference>
<dbReference type="EMBL" id="RWJN01000311">
    <property type="protein sequence ID" value="TCD63261.1"/>
    <property type="molecule type" value="Genomic_DNA"/>
</dbReference>
<dbReference type="Proteomes" id="UP000292702">
    <property type="component" value="Unassembled WGS sequence"/>
</dbReference>
<dbReference type="SFLD" id="SFLDS00019">
    <property type="entry name" value="Glutathione_Transferase_(cytos"/>
    <property type="match status" value="1"/>
</dbReference>
<evidence type="ECO:0000313" key="9">
    <source>
        <dbReference type="EMBL" id="TCD63261.1"/>
    </source>
</evidence>
<dbReference type="Pfam" id="PF02798">
    <property type="entry name" value="GST_N"/>
    <property type="match status" value="1"/>
</dbReference>
<dbReference type="STRING" id="92696.A0A4R0R6T0"/>
<evidence type="ECO:0000256" key="4">
    <source>
        <dbReference type="ARBA" id="ARBA00047960"/>
    </source>
</evidence>
<organism evidence="9 10">
    <name type="scientific">Steccherinum ochraceum</name>
    <dbReference type="NCBI Taxonomy" id="92696"/>
    <lineage>
        <taxon>Eukaryota</taxon>
        <taxon>Fungi</taxon>
        <taxon>Dikarya</taxon>
        <taxon>Basidiomycota</taxon>
        <taxon>Agaricomycotina</taxon>
        <taxon>Agaricomycetes</taxon>
        <taxon>Polyporales</taxon>
        <taxon>Steccherinaceae</taxon>
        <taxon>Steccherinum</taxon>
    </lineage>
</organism>
<proteinExistence type="inferred from homology"/>
<dbReference type="SFLD" id="SFLDG00358">
    <property type="entry name" value="Main_(cytGST)"/>
    <property type="match status" value="1"/>
</dbReference>
<dbReference type="InterPro" id="IPR010987">
    <property type="entry name" value="Glutathione-S-Trfase_C-like"/>
</dbReference>
<dbReference type="PANTHER" id="PTHR44051:SF3">
    <property type="entry name" value="TRANSCRIPTIONAL REGULATOR URE2"/>
    <property type="match status" value="1"/>
</dbReference>
<dbReference type="GO" id="GO:0004364">
    <property type="term" value="F:glutathione transferase activity"/>
    <property type="evidence" value="ECO:0007669"/>
    <property type="project" value="UniProtKB-EC"/>
</dbReference>
<evidence type="ECO:0000256" key="2">
    <source>
        <dbReference type="ARBA" id="ARBA00012452"/>
    </source>
</evidence>
<gene>
    <name evidence="9" type="primary">GST2_15</name>
    <name evidence="9" type="ORF">EIP91_005782</name>
</gene>
<sequence>MAQKHFTLWTHFAGPNGWKITSLLNELGLDYEPKYIDFFTNEQKGSEYLKINPNGRIPALIDHKNNDYIVWESAAIMLYIVDKYDTENRLNISAGDPERHHLYQWLFFQMSGQGPYMGQASWFNRNHPEKLPSAIERYQNETRRVLGVLESVLSKQQWLDGGKLTIADIIYVPWNNILGQVLGPEFSFEREFPATFKWHSQITALPGVKAGIKEKARLMDEFLKSRAK</sequence>
<feature type="domain" description="GST N-terminal" evidence="7">
    <location>
        <begin position="4"/>
        <end position="88"/>
    </location>
</feature>
<evidence type="ECO:0000313" key="10">
    <source>
        <dbReference type="Proteomes" id="UP000292702"/>
    </source>
</evidence>
<evidence type="ECO:0000259" key="8">
    <source>
        <dbReference type="PROSITE" id="PS50405"/>
    </source>
</evidence>
<dbReference type="InterPro" id="IPR004046">
    <property type="entry name" value="GST_C"/>
</dbReference>
<dbReference type="PROSITE" id="PS50405">
    <property type="entry name" value="GST_CTER"/>
    <property type="match status" value="1"/>
</dbReference>
<dbReference type="PANTHER" id="PTHR44051">
    <property type="entry name" value="GLUTATHIONE S-TRANSFERASE-RELATED"/>
    <property type="match status" value="1"/>
</dbReference>
<comment type="caution">
    <text evidence="9">The sequence shown here is derived from an EMBL/GenBank/DDBJ whole genome shotgun (WGS) entry which is preliminary data.</text>
</comment>
<feature type="domain" description="GST C-terminal" evidence="8">
    <location>
        <begin position="95"/>
        <end position="222"/>
    </location>
</feature>
<dbReference type="CDD" id="cd03048">
    <property type="entry name" value="GST_N_Ure2p_like"/>
    <property type="match status" value="1"/>
</dbReference>
<evidence type="ECO:0000256" key="6">
    <source>
        <dbReference type="RuleBase" id="RU003494"/>
    </source>
</evidence>
<dbReference type="Gene3D" id="1.20.1050.130">
    <property type="match status" value="1"/>
</dbReference>
<dbReference type="OrthoDB" id="422574at2759"/>
<dbReference type="InterPro" id="IPR040079">
    <property type="entry name" value="Glutathione_S-Trfase"/>
</dbReference>
<dbReference type="GO" id="GO:0005737">
    <property type="term" value="C:cytoplasm"/>
    <property type="evidence" value="ECO:0007669"/>
    <property type="project" value="UniProtKB-ARBA"/>
</dbReference>
<name>A0A4R0R6T0_9APHY</name>
<keyword evidence="10" id="KW-1185">Reference proteome</keyword>
<reference evidence="9 10" key="1">
    <citation type="submission" date="2018-11" db="EMBL/GenBank/DDBJ databases">
        <title>Genome assembly of Steccherinum ochraceum LE-BIN_3174, the white-rot fungus of the Steccherinaceae family (The Residual Polyporoid clade, Polyporales, Basidiomycota).</title>
        <authorList>
            <person name="Fedorova T.V."/>
            <person name="Glazunova O.A."/>
            <person name="Landesman E.O."/>
            <person name="Moiseenko K.V."/>
            <person name="Psurtseva N.V."/>
            <person name="Savinova O.S."/>
            <person name="Shakhova N.V."/>
            <person name="Tyazhelova T.V."/>
            <person name="Vasina D.V."/>
        </authorList>
    </citation>
    <scope>NUCLEOTIDE SEQUENCE [LARGE SCALE GENOMIC DNA]</scope>
    <source>
        <strain evidence="9 10">LE-BIN_3174</strain>
    </source>
</reference>
<dbReference type="SFLD" id="SFLDG01151">
    <property type="entry name" value="Main.2:_Nu-like"/>
    <property type="match status" value="1"/>
</dbReference>